<dbReference type="InterPro" id="IPR051147">
    <property type="entry name" value="CFAP_domain-containing"/>
</dbReference>
<name>A0AAD5Y713_9FUNG</name>
<sequence length="196" mass="23130">MDEKLPKQEDYDLTPATKLLERRREMLEVESGLQKQKEEFSMKMESLSQRREELARKEIQLKDSLLKFDKFLQENDAKRLRALKKSYEERKIKEQKENEIADLKEFTQKLAVKKDRQADAIETKSLLEGNNEFVEVKDIISRYDTLSETNHELIERARAAQEKTEQDRLAFIAASEVLSSNPGKKQYDFKLQQPDC</sequence>
<dbReference type="EMBL" id="JADGKB010000002">
    <property type="protein sequence ID" value="KAJ3262259.1"/>
    <property type="molecule type" value="Genomic_DNA"/>
</dbReference>
<keyword evidence="1 2" id="KW-0175">Coiled coil</keyword>
<reference evidence="4" key="1">
    <citation type="submission" date="2020-05" db="EMBL/GenBank/DDBJ databases">
        <title>Phylogenomic resolution of chytrid fungi.</title>
        <authorList>
            <person name="Stajich J.E."/>
            <person name="Amses K."/>
            <person name="Simmons R."/>
            <person name="Seto K."/>
            <person name="Myers J."/>
            <person name="Bonds A."/>
            <person name="Quandt C.A."/>
            <person name="Barry K."/>
            <person name="Liu P."/>
            <person name="Grigoriev I."/>
            <person name="Longcore J.E."/>
            <person name="James T.Y."/>
        </authorList>
    </citation>
    <scope>NUCLEOTIDE SEQUENCE</scope>
    <source>
        <strain evidence="4">PLAUS21</strain>
    </source>
</reference>
<organism evidence="4 5">
    <name type="scientific">Boothiomyces macroporosus</name>
    <dbReference type="NCBI Taxonomy" id="261099"/>
    <lineage>
        <taxon>Eukaryota</taxon>
        <taxon>Fungi</taxon>
        <taxon>Fungi incertae sedis</taxon>
        <taxon>Chytridiomycota</taxon>
        <taxon>Chytridiomycota incertae sedis</taxon>
        <taxon>Chytridiomycetes</taxon>
        <taxon>Rhizophydiales</taxon>
        <taxon>Terramycetaceae</taxon>
        <taxon>Boothiomyces</taxon>
    </lineage>
</organism>
<dbReference type="PANTHER" id="PTHR21683">
    <property type="entry name" value="COILED-COIL DOMAIN-CONTAINING PROTEIN 42 LIKE-2-LIKE-RELATED"/>
    <property type="match status" value="1"/>
</dbReference>
<evidence type="ECO:0000256" key="2">
    <source>
        <dbReference type="SAM" id="Coils"/>
    </source>
</evidence>
<dbReference type="Pfam" id="PF13863">
    <property type="entry name" value="DUF4200"/>
    <property type="match status" value="1"/>
</dbReference>
<keyword evidence="4" id="KW-0282">Flagellum</keyword>
<dbReference type="AlphaFoldDB" id="A0AAD5Y713"/>
<keyword evidence="4" id="KW-0969">Cilium</keyword>
<comment type="caution">
    <text evidence="4">The sequence shown here is derived from an EMBL/GenBank/DDBJ whole genome shotgun (WGS) entry which is preliminary data.</text>
</comment>
<accession>A0AAD5Y713</accession>
<dbReference type="PANTHER" id="PTHR21683:SF2">
    <property type="entry name" value="COILED-COIL DOMAIN-CONTAINING PROTEIN 42 LIKE-2-LIKE"/>
    <property type="match status" value="1"/>
</dbReference>
<keyword evidence="4" id="KW-0966">Cell projection</keyword>
<protein>
    <submittedName>
        <fullName evidence="4">Cilia- and flagella-associated protein 73</fullName>
    </submittedName>
</protein>
<evidence type="ECO:0000259" key="3">
    <source>
        <dbReference type="Pfam" id="PF13863"/>
    </source>
</evidence>
<evidence type="ECO:0000313" key="5">
    <source>
        <dbReference type="Proteomes" id="UP001210925"/>
    </source>
</evidence>
<evidence type="ECO:0000313" key="4">
    <source>
        <dbReference type="EMBL" id="KAJ3262259.1"/>
    </source>
</evidence>
<dbReference type="InterPro" id="IPR025252">
    <property type="entry name" value="DUF4200"/>
</dbReference>
<dbReference type="Proteomes" id="UP001210925">
    <property type="component" value="Unassembled WGS sequence"/>
</dbReference>
<gene>
    <name evidence="4" type="primary">CCDC42B</name>
    <name evidence="4" type="ORF">HK103_002672</name>
</gene>
<feature type="coiled-coil region" evidence="2">
    <location>
        <begin position="37"/>
        <end position="97"/>
    </location>
</feature>
<keyword evidence="5" id="KW-1185">Reference proteome</keyword>
<evidence type="ECO:0000256" key="1">
    <source>
        <dbReference type="ARBA" id="ARBA00023054"/>
    </source>
</evidence>
<dbReference type="GO" id="GO:0005856">
    <property type="term" value="C:cytoskeleton"/>
    <property type="evidence" value="ECO:0007669"/>
    <property type="project" value="UniProtKB-ARBA"/>
</dbReference>
<proteinExistence type="predicted"/>
<feature type="domain" description="DUF4200" evidence="3">
    <location>
        <begin position="19"/>
        <end position="123"/>
    </location>
</feature>